<reference evidence="2 3" key="1">
    <citation type="submission" date="2018-07" db="EMBL/GenBank/DDBJ databases">
        <title>Genome sequence of Rhodococcus rhodnii ATCC 35071 from Rhodnius prolixus.</title>
        <authorList>
            <person name="Patel V."/>
            <person name="Vogel K.J."/>
        </authorList>
    </citation>
    <scope>NUCLEOTIDE SEQUENCE [LARGE SCALE GENOMIC DNA]</scope>
    <source>
        <strain evidence="2 3">ATCC 35071</strain>
    </source>
</reference>
<proteinExistence type="predicted"/>
<name>A0A6P2CBJ0_9NOCA</name>
<feature type="region of interest" description="Disordered" evidence="1">
    <location>
        <begin position="87"/>
        <end position="114"/>
    </location>
</feature>
<feature type="region of interest" description="Disordered" evidence="1">
    <location>
        <begin position="46"/>
        <end position="70"/>
    </location>
</feature>
<dbReference type="Proteomes" id="UP000471120">
    <property type="component" value="Unassembled WGS sequence"/>
</dbReference>
<dbReference type="EMBL" id="QRCM01000001">
    <property type="protein sequence ID" value="TXG90134.1"/>
    <property type="molecule type" value="Genomic_DNA"/>
</dbReference>
<sequence length="249" mass="27351">MSRAPWSGAVGEAVVANIRSDENIRTRFGDYVHRRRRALGLTQDEVTAAGGPSDAAQTRAENGTGPAPSAETLRKLDLGLRWEPGSAARTLAGGEPTPIEDVAPPPRRRAPELQLGPRQIPLDLETLVDLLGPQGRLSRLALEHPEIGALAEISADLDDVVGSITGAYVTRLLEANGGPEGPRQPLLEFAFGHLLEVPAAANDPDELEEALYRRFLYGRTADMDTHTRERFRQRWETNRQRWQRSEESA</sequence>
<organism evidence="2 3">
    <name type="scientific">Rhodococcus rhodnii</name>
    <dbReference type="NCBI Taxonomy" id="38312"/>
    <lineage>
        <taxon>Bacteria</taxon>
        <taxon>Bacillati</taxon>
        <taxon>Actinomycetota</taxon>
        <taxon>Actinomycetes</taxon>
        <taxon>Mycobacteriales</taxon>
        <taxon>Nocardiaceae</taxon>
        <taxon>Rhodococcus</taxon>
    </lineage>
</organism>
<protein>
    <submittedName>
        <fullName evidence="2">XRE family transcriptional regulator</fullName>
    </submittedName>
</protein>
<evidence type="ECO:0000313" key="3">
    <source>
        <dbReference type="Proteomes" id="UP000471120"/>
    </source>
</evidence>
<evidence type="ECO:0000313" key="2">
    <source>
        <dbReference type="EMBL" id="TXG90134.1"/>
    </source>
</evidence>
<gene>
    <name evidence="2" type="ORF">DW322_07755</name>
</gene>
<dbReference type="AlphaFoldDB" id="A0A6P2CBJ0"/>
<accession>A0A6P2CBJ0</accession>
<evidence type="ECO:0000256" key="1">
    <source>
        <dbReference type="SAM" id="MobiDB-lite"/>
    </source>
</evidence>
<dbReference type="Gene3D" id="1.10.260.40">
    <property type="entry name" value="lambda repressor-like DNA-binding domains"/>
    <property type="match status" value="1"/>
</dbReference>
<dbReference type="RefSeq" id="WP_081634183.1">
    <property type="nucleotide sequence ID" value="NZ_QRCM01000001.1"/>
</dbReference>
<dbReference type="GO" id="GO:0003677">
    <property type="term" value="F:DNA binding"/>
    <property type="evidence" value="ECO:0007669"/>
    <property type="project" value="InterPro"/>
</dbReference>
<dbReference type="SUPFAM" id="SSF47413">
    <property type="entry name" value="lambda repressor-like DNA-binding domains"/>
    <property type="match status" value="1"/>
</dbReference>
<comment type="caution">
    <text evidence="2">The sequence shown here is derived from an EMBL/GenBank/DDBJ whole genome shotgun (WGS) entry which is preliminary data.</text>
</comment>
<dbReference type="InterPro" id="IPR010982">
    <property type="entry name" value="Lambda_DNA-bd_dom_sf"/>
</dbReference>